<organism evidence="2 4">
    <name type="scientific">Agrobacterium larrymoorei</name>
    <dbReference type="NCBI Taxonomy" id="160699"/>
    <lineage>
        <taxon>Bacteria</taxon>
        <taxon>Pseudomonadati</taxon>
        <taxon>Pseudomonadota</taxon>
        <taxon>Alphaproteobacteria</taxon>
        <taxon>Hyphomicrobiales</taxon>
        <taxon>Rhizobiaceae</taxon>
        <taxon>Rhizobium/Agrobacterium group</taxon>
        <taxon>Agrobacterium</taxon>
    </lineage>
</organism>
<evidence type="ECO:0000313" key="5">
    <source>
        <dbReference type="Proteomes" id="UP000826513"/>
    </source>
</evidence>
<dbReference type="EMBL" id="CP072167">
    <property type="protein sequence ID" value="QYA06461.1"/>
    <property type="molecule type" value="Genomic_DNA"/>
</dbReference>
<dbReference type="RefSeq" id="WP_136954337.1">
    <property type="nucleotide sequence ID" value="NZ_CP039691.1"/>
</dbReference>
<evidence type="ECO:0000313" key="3">
    <source>
        <dbReference type="EMBL" id="QYA06461.1"/>
    </source>
</evidence>
<accession>A0A4D7DPE7</accession>
<protein>
    <submittedName>
        <fullName evidence="2">Uncharacterized protein</fullName>
    </submittedName>
</protein>
<sequence>MKHEAGALSTKSKRKVSTSEQHRIDPVAAELSRLGRELDKIELQLNNSAKTSRTPGRFKGQLKVGASFFEPLTEAELKECSAIDEKITSLGILTRW</sequence>
<keyword evidence="5" id="KW-1185">Reference proteome</keyword>
<dbReference type="EMBL" id="CP039691">
    <property type="protein sequence ID" value="QCI98088.1"/>
    <property type="molecule type" value="Genomic_DNA"/>
</dbReference>
<dbReference type="Proteomes" id="UP000298545">
    <property type="component" value="Chromosome circular"/>
</dbReference>
<evidence type="ECO:0000313" key="2">
    <source>
        <dbReference type="EMBL" id="QCI98088.1"/>
    </source>
</evidence>
<evidence type="ECO:0000313" key="4">
    <source>
        <dbReference type="Proteomes" id="UP000298545"/>
    </source>
</evidence>
<dbReference type="OrthoDB" id="8411001at2"/>
<dbReference type="KEGG" id="alf:CFBP5473_09320"/>
<evidence type="ECO:0000256" key="1">
    <source>
        <dbReference type="SAM" id="MobiDB-lite"/>
    </source>
</evidence>
<reference evidence="2 4" key="1">
    <citation type="submission" date="2019-04" db="EMBL/GenBank/DDBJ databases">
        <title>Complete genome sequence of Agrobacterium larrymoorei CFBP5473.</title>
        <authorList>
            <person name="Haryono M."/>
            <person name="Chou L."/>
            <person name="Lin Y.-C."/>
            <person name="Lai E.-M."/>
            <person name="Kuo C.-H."/>
        </authorList>
    </citation>
    <scope>NUCLEOTIDE SEQUENCE [LARGE SCALE GENOMIC DNA]</scope>
    <source>
        <strain evidence="2 4">CFBP5473</strain>
    </source>
</reference>
<proteinExistence type="predicted"/>
<gene>
    <name evidence="2" type="ORF">CFBP5473_09320</name>
    <name evidence="3" type="ORF">J5285_10395</name>
</gene>
<reference evidence="3 5" key="2">
    <citation type="submission" date="2021-03" db="EMBL/GenBank/DDBJ databases">
        <title>Rapid diversification of plasmids in a genus of pathogenic and nitrogen fixing bacteria.</title>
        <authorList>
            <person name="Weisberg A.J."/>
            <person name="Miller M."/>
            <person name="Ream W."/>
            <person name="Grunwald N.J."/>
            <person name="Chang J.H."/>
        </authorList>
    </citation>
    <scope>NUCLEOTIDE SEQUENCE [LARGE SCALE GENOMIC DNA]</scope>
    <source>
        <strain evidence="3 5">AF3.44</strain>
    </source>
</reference>
<dbReference type="AlphaFoldDB" id="A0A4D7DPE7"/>
<feature type="region of interest" description="Disordered" evidence="1">
    <location>
        <begin position="1"/>
        <end position="22"/>
    </location>
</feature>
<dbReference type="Proteomes" id="UP000826513">
    <property type="component" value="Chromosome 1"/>
</dbReference>
<name>A0A4D7DPE7_9HYPH</name>